<gene>
    <name evidence="1" type="ORF">ATK06_0560</name>
</gene>
<dbReference type="Proteomes" id="UP000221653">
    <property type="component" value="Unassembled WGS sequence"/>
</dbReference>
<dbReference type="GO" id="GO:0003677">
    <property type="term" value="F:DNA binding"/>
    <property type="evidence" value="ECO:0007669"/>
    <property type="project" value="UniProtKB-KW"/>
</dbReference>
<dbReference type="InterPro" id="IPR015421">
    <property type="entry name" value="PyrdxlP-dep_Trfase_major"/>
</dbReference>
<accession>A0A2A9DNL5</accession>
<dbReference type="RefSeq" id="WP_098388800.1">
    <property type="nucleotide sequence ID" value="NZ_LS483464.1"/>
</dbReference>
<dbReference type="AlphaFoldDB" id="A0A2A9DNL5"/>
<dbReference type="InterPro" id="IPR015422">
    <property type="entry name" value="PyrdxlP-dep_Trfase_small"/>
</dbReference>
<keyword evidence="1" id="KW-0238">DNA-binding</keyword>
<dbReference type="Pfam" id="PF12897">
    <property type="entry name" value="Asp_aminotransf"/>
    <property type="match status" value="1"/>
</dbReference>
<dbReference type="Gene3D" id="3.40.640.10">
    <property type="entry name" value="Type I PLP-dependent aspartate aminotransferase-like (Major domain)"/>
    <property type="match status" value="1"/>
</dbReference>
<dbReference type="InterPro" id="IPR024551">
    <property type="entry name" value="AspAT_Ic"/>
</dbReference>
<dbReference type="SUPFAM" id="SSF53383">
    <property type="entry name" value="PLP-dependent transferases"/>
    <property type="match status" value="1"/>
</dbReference>
<dbReference type="GO" id="GO:0004069">
    <property type="term" value="F:L-aspartate:2-oxoglutarate aminotransferase activity"/>
    <property type="evidence" value="ECO:0007669"/>
    <property type="project" value="InterPro"/>
</dbReference>
<dbReference type="PANTHER" id="PTHR43799:SF1">
    <property type="entry name" value="ASPARTATE AMINOTRANSFERASE"/>
    <property type="match status" value="1"/>
</dbReference>
<dbReference type="EMBL" id="PDJF01000001">
    <property type="protein sequence ID" value="PFG27499.1"/>
    <property type="molecule type" value="Genomic_DNA"/>
</dbReference>
<dbReference type="PANTHER" id="PTHR43799">
    <property type="entry name" value="AMINOTRANSFERASE, PUTATIVE-RELATED"/>
    <property type="match status" value="1"/>
</dbReference>
<name>A0A2A9DNL5_9CORY</name>
<dbReference type="InterPro" id="IPR015424">
    <property type="entry name" value="PyrdxlP-dep_Trfase"/>
</dbReference>
<protein>
    <submittedName>
        <fullName evidence="1">DNA-binding transcriptional MocR family regulator</fullName>
    </submittedName>
</protein>
<dbReference type="CDD" id="cd00609">
    <property type="entry name" value="AAT_like"/>
    <property type="match status" value="1"/>
</dbReference>
<dbReference type="Gene3D" id="3.90.1150.10">
    <property type="entry name" value="Aspartate Aminotransferase, domain 1"/>
    <property type="match status" value="1"/>
</dbReference>
<reference evidence="1 2" key="1">
    <citation type="submission" date="2017-10" db="EMBL/GenBank/DDBJ databases">
        <title>Sequencing the genomes of 1000 actinobacteria strains.</title>
        <authorList>
            <person name="Klenk H.-P."/>
        </authorList>
    </citation>
    <scope>NUCLEOTIDE SEQUENCE [LARGE SCALE GENOMIC DNA]</scope>
    <source>
        <strain evidence="1 2">DSM 20688</strain>
    </source>
</reference>
<sequence>MSLLDMDAAQLKEFAQDIRNKYATLQAENLQLDLTRGKPSNEQLNIAEEVLSLPGAGNHTTPSGEDVRNYGNLKGVKEIREIWAELLGVPTEQLLAADSSSLNIMFDLISWSYIWGNNDSERPWAHEETVKWICPVPGYDRHFTITEHFGFEMITVPMLDDGPDTDAIAELAKDQQVKGMWLVPMFGNPTGITISEERARALAAMETAAPDFRIVWDNAYAIHTLNPDPAAEPEPILPILDYAAEAGNPNRFWVMASTSKITQAGGGVAFFASSPENLAWYAKHAGVRGIGPNKVNQWAHAEFFKNAEGVREVMRKHAASLAPKFAAVNRILEERLGEYGVARWTNPAGGYFISLDVLDGTATRVVELAKEAGIALTGAGSSFPLKDDPNDRNIRLAPSLPPQDQVETAMDGVATCVLLAAVEKLGH</sequence>
<comment type="caution">
    <text evidence="1">The sequence shown here is derived from an EMBL/GenBank/DDBJ whole genome shotgun (WGS) entry which is preliminary data.</text>
</comment>
<dbReference type="OrthoDB" id="9802328at2"/>
<evidence type="ECO:0000313" key="2">
    <source>
        <dbReference type="Proteomes" id="UP000221653"/>
    </source>
</evidence>
<evidence type="ECO:0000313" key="1">
    <source>
        <dbReference type="EMBL" id="PFG27499.1"/>
    </source>
</evidence>
<keyword evidence="2" id="KW-1185">Reference proteome</keyword>
<dbReference type="STRING" id="1724.GCA_001044175_01432"/>
<organism evidence="1 2">
    <name type="scientific">Corynebacterium renale</name>
    <dbReference type="NCBI Taxonomy" id="1724"/>
    <lineage>
        <taxon>Bacteria</taxon>
        <taxon>Bacillati</taxon>
        <taxon>Actinomycetota</taxon>
        <taxon>Actinomycetes</taxon>
        <taxon>Mycobacteriales</taxon>
        <taxon>Corynebacteriaceae</taxon>
        <taxon>Corynebacterium</taxon>
    </lineage>
</organism>
<proteinExistence type="predicted"/>